<dbReference type="AlphaFoldDB" id="A0A0A5GDA2"/>
<dbReference type="Gene3D" id="3.30.1490.480">
    <property type="entry name" value="Endolytic murein transglycosylase"/>
    <property type="match status" value="1"/>
</dbReference>
<protein>
    <recommendedName>
        <fullName evidence="5">Aminodeoxychorismate lyase</fullName>
    </recommendedName>
</protein>
<gene>
    <name evidence="3" type="ORF">N784_00630</name>
</gene>
<dbReference type="STRING" id="1385512.N784_00630"/>
<dbReference type="Proteomes" id="UP000030401">
    <property type="component" value="Unassembled WGS sequence"/>
</dbReference>
<feature type="compositionally biased region" description="Basic and acidic residues" evidence="1">
    <location>
        <begin position="61"/>
        <end position="80"/>
    </location>
</feature>
<feature type="region of interest" description="Disordered" evidence="1">
    <location>
        <begin position="61"/>
        <end position="82"/>
    </location>
</feature>
<proteinExistence type="predicted"/>
<keyword evidence="2" id="KW-0732">Signal</keyword>
<evidence type="ECO:0000256" key="2">
    <source>
        <dbReference type="SAM" id="SignalP"/>
    </source>
</evidence>
<feature type="chain" id="PRO_5038632133" description="Aminodeoxychorismate lyase" evidence="2">
    <location>
        <begin position="21"/>
        <end position="151"/>
    </location>
</feature>
<evidence type="ECO:0000256" key="1">
    <source>
        <dbReference type="SAM" id="MobiDB-lite"/>
    </source>
</evidence>
<evidence type="ECO:0000313" key="3">
    <source>
        <dbReference type="EMBL" id="KGX89188.1"/>
    </source>
</evidence>
<dbReference type="EMBL" id="AVPG01000001">
    <property type="protein sequence ID" value="KGX89188.1"/>
    <property type="molecule type" value="Genomic_DNA"/>
</dbReference>
<dbReference type="eggNOG" id="COG1559">
    <property type="taxonomic scope" value="Bacteria"/>
</dbReference>
<dbReference type="RefSeq" id="WP_036830943.1">
    <property type="nucleotide sequence ID" value="NZ_AVPG01000001.1"/>
</dbReference>
<feature type="signal peptide" evidence="2">
    <location>
        <begin position="1"/>
        <end position="20"/>
    </location>
</feature>
<dbReference type="OrthoDB" id="2691730at2"/>
<name>A0A0A5GDA2_9BACI</name>
<comment type="caution">
    <text evidence="3">The sequence shown here is derived from an EMBL/GenBank/DDBJ whole genome shotgun (WGS) entry which is preliminary data.</text>
</comment>
<evidence type="ECO:0000313" key="4">
    <source>
        <dbReference type="Proteomes" id="UP000030401"/>
    </source>
</evidence>
<accession>A0A0A5GDA2</accession>
<organism evidence="3 4">
    <name type="scientific">Pontibacillus litoralis JSM 072002</name>
    <dbReference type="NCBI Taxonomy" id="1385512"/>
    <lineage>
        <taxon>Bacteria</taxon>
        <taxon>Bacillati</taxon>
        <taxon>Bacillota</taxon>
        <taxon>Bacilli</taxon>
        <taxon>Bacillales</taxon>
        <taxon>Bacillaceae</taxon>
        <taxon>Pontibacillus</taxon>
    </lineage>
</organism>
<reference evidence="3 4" key="1">
    <citation type="submission" date="2013-08" db="EMBL/GenBank/DDBJ databases">
        <authorList>
            <person name="Huang J."/>
            <person name="Wang G."/>
        </authorList>
    </citation>
    <scope>NUCLEOTIDE SEQUENCE [LARGE SCALE GENOMIC DNA]</scope>
    <source>
        <strain evidence="3 4">JSM 072002</strain>
    </source>
</reference>
<sequence>MKHTVRAFATGLFIATSILAFTYSQQTKKFTEDDAVTMLEEQGYHVLTEKQLQSYTNKIKQEEEKEKQKAEQNKKERPKDQQATITFTIESGMTPSHISAALHDKSVIEDEEAFIQYLQQNDFARYIQVGKYKISKDASYKEIAQTISHAN</sequence>
<keyword evidence="4" id="KW-1185">Reference proteome</keyword>
<evidence type="ECO:0008006" key="5">
    <source>
        <dbReference type="Google" id="ProtNLM"/>
    </source>
</evidence>